<dbReference type="AlphaFoldDB" id="A0A0S1B3X6"/>
<proteinExistence type="predicted"/>
<dbReference type="PATRIC" id="fig|128780.6.peg.3449"/>
<reference evidence="1 2" key="1">
    <citation type="journal article" date="2015" name="Genome Announc.">
        <title>Complete Genome Sequencing of Stenotrophomonas acidaminiphila ZAC14D2_NAIMI4_2, a Multidrug-Resistant Strain Isolated from Sediments of a Polluted River in Mexico, Uncovers New Antibiotic Resistance Genes and a Novel Class-II Lasso Peptide Biosynthesis Gene Cluster.</title>
        <authorList>
            <person name="Vinuesa P."/>
            <person name="Ochoa-Sanchez L.E."/>
        </authorList>
    </citation>
    <scope>NUCLEOTIDE SEQUENCE [LARGE SCALE GENOMIC DNA]</scope>
    <source>
        <strain evidence="1 2">ZAC14D2_NAIMI4_2</strain>
    </source>
</reference>
<name>A0A0S1B3X6_9GAMM</name>
<dbReference type="KEGG" id="sacz:AOT14_34050"/>
<dbReference type="EMBL" id="CP012900">
    <property type="protein sequence ID" value="ALJ29745.1"/>
    <property type="molecule type" value="Genomic_DNA"/>
</dbReference>
<dbReference type="Proteomes" id="UP000061010">
    <property type="component" value="Chromosome"/>
</dbReference>
<keyword evidence="2" id="KW-1185">Reference proteome</keyword>
<accession>A0A0S1B3X6</accession>
<organism evidence="1 2">
    <name type="scientific">Stenotrophomonas acidaminiphila</name>
    <dbReference type="NCBI Taxonomy" id="128780"/>
    <lineage>
        <taxon>Bacteria</taxon>
        <taxon>Pseudomonadati</taxon>
        <taxon>Pseudomonadota</taxon>
        <taxon>Gammaproteobacteria</taxon>
        <taxon>Lysobacterales</taxon>
        <taxon>Lysobacteraceae</taxon>
        <taxon>Stenotrophomonas</taxon>
    </lineage>
</organism>
<evidence type="ECO:0000313" key="2">
    <source>
        <dbReference type="Proteomes" id="UP000061010"/>
    </source>
</evidence>
<sequence>MLTFLATLISIALIAALVLAAFGVVAWAFNLLAGLFAPPAADADIDAALAEARAELVRPRRQEPPAL</sequence>
<gene>
    <name evidence="1" type="ORF">AOT14_34050</name>
</gene>
<protein>
    <submittedName>
        <fullName evidence="1">Uncharacterized protein</fullName>
    </submittedName>
</protein>
<evidence type="ECO:0000313" key="1">
    <source>
        <dbReference type="EMBL" id="ALJ29745.1"/>
    </source>
</evidence>